<dbReference type="Proteomes" id="UP001601059">
    <property type="component" value="Unassembled WGS sequence"/>
</dbReference>
<dbReference type="SUPFAM" id="SSF88946">
    <property type="entry name" value="Sigma2 domain of RNA polymerase sigma factors"/>
    <property type="match status" value="1"/>
</dbReference>
<dbReference type="RefSeq" id="WP_389363060.1">
    <property type="nucleotide sequence ID" value="NZ_JBIACK010000012.1"/>
</dbReference>
<evidence type="ECO:0000259" key="1">
    <source>
        <dbReference type="Pfam" id="PF04542"/>
    </source>
</evidence>
<organism evidence="2 3">
    <name type="scientific">Cytobacillus spartinae</name>
    <dbReference type="NCBI Taxonomy" id="3299023"/>
    <lineage>
        <taxon>Bacteria</taxon>
        <taxon>Bacillati</taxon>
        <taxon>Bacillota</taxon>
        <taxon>Bacilli</taxon>
        <taxon>Bacillales</taxon>
        <taxon>Bacillaceae</taxon>
        <taxon>Cytobacillus</taxon>
    </lineage>
</organism>
<gene>
    <name evidence="2" type="ORF">ACFYKX_20260</name>
</gene>
<dbReference type="Gene3D" id="1.10.1740.10">
    <property type="match status" value="1"/>
</dbReference>
<comment type="caution">
    <text evidence="2">The sequence shown here is derived from an EMBL/GenBank/DDBJ whole genome shotgun (WGS) entry which is preliminary data.</text>
</comment>
<dbReference type="InterPro" id="IPR013325">
    <property type="entry name" value="RNA_pol_sigma_r2"/>
</dbReference>
<dbReference type="InterPro" id="IPR007627">
    <property type="entry name" value="RNA_pol_sigma70_r2"/>
</dbReference>
<name>A0ABW6KJB6_9BACI</name>
<protein>
    <submittedName>
        <fullName evidence="2">Sigma factor</fullName>
    </submittedName>
</protein>
<dbReference type="EMBL" id="JBIACK010000012">
    <property type="protein sequence ID" value="MFE8702945.1"/>
    <property type="molecule type" value="Genomic_DNA"/>
</dbReference>
<keyword evidence="3" id="KW-1185">Reference proteome</keyword>
<sequence>MTEKELFFTYHQDIYRTCYYMLQNKQDAEDTCHEIFMKIFQKDYQSIEKLKPWMLPETAENEAYQLFIIADILTKEEMEKVLLSMLP</sequence>
<feature type="domain" description="RNA polymerase sigma-70 region 2" evidence="1">
    <location>
        <begin position="9"/>
        <end position="55"/>
    </location>
</feature>
<evidence type="ECO:0000313" key="3">
    <source>
        <dbReference type="Proteomes" id="UP001601059"/>
    </source>
</evidence>
<reference evidence="2 3" key="1">
    <citation type="submission" date="2024-08" db="EMBL/GenBank/DDBJ databases">
        <title>Two novel Cytobacillus novel species.</title>
        <authorList>
            <person name="Liu G."/>
        </authorList>
    </citation>
    <scope>NUCLEOTIDE SEQUENCE [LARGE SCALE GENOMIC DNA]</scope>
    <source>
        <strain evidence="2 3">FJAT-54145</strain>
    </source>
</reference>
<dbReference type="Pfam" id="PF04542">
    <property type="entry name" value="Sigma70_r2"/>
    <property type="match status" value="1"/>
</dbReference>
<proteinExistence type="predicted"/>
<accession>A0ABW6KJB6</accession>
<evidence type="ECO:0000313" key="2">
    <source>
        <dbReference type="EMBL" id="MFE8702945.1"/>
    </source>
</evidence>